<feature type="transmembrane region" description="Helical" evidence="10">
    <location>
        <begin position="242"/>
        <end position="263"/>
    </location>
</feature>
<protein>
    <recommendedName>
        <fullName evidence="11">G-protein coupled receptors family 1 profile domain-containing protein</fullName>
    </recommendedName>
</protein>
<keyword evidence="9" id="KW-0807">Transducer</keyword>
<keyword evidence="6 10" id="KW-0472">Membrane</keyword>
<dbReference type="EnsemblMetazoa" id="CLYHEMT006896.1">
    <property type="protein sequence ID" value="CLYHEMP006896.1"/>
    <property type="gene ID" value="CLYHEMG006896"/>
</dbReference>
<dbReference type="Gene3D" id="1.20.1070.10">
    <property type="entry name" value="Rhodopsin 7-helix transmembrane proteins"/>
    <property type="match status" value="1"/>
</dbReference>
<name>A0A7M5WRP6_9CNID</name>
<accession>A0A7M5WRP6</accession>
<dbReference type="GO" id="GO:0005886">
    <property type="term" value="C:plasma membrane"/>
    <property type="evidence" value="ECO:0007669"/>
    <property type="project" value="UniProtKB-SubCell"/>
</dbReference>
<dbReference type="AlphaFoldDB" id="A0A7M5WRP6"/>
<keyword evidence="5" id="KW-0297">G-protein coupled receptor</keyword>
<dbReference type="PROSITE" id="PS50262">
    <property type="entry name" value="G_PROTEIN_RECEP_F1_2"/>
    <property type="match status" value="1"/>
</dbReference>
<feature type="transmembrane region" description="Helical" evidence="10">
    <location>
        <begin position="12"/>
        <end position="28"/>
    </location>
</feature>
<dbReference type="InterPro" id="IPR000276">
    <property type="entry name" value="GPCR_Rhodpsn"/>
</dbReference>
<evidence type="ECO:0000259" key="11">
    <source>
        <dbReference type="PROSITE" id="PS50262"/>
    </source>
</evidence>
<keyword evidence="8" id="KW-0325">Glycoprotein</keyword>
<dbReference type="CDD" id="cd00637">
    <property type="entry name" value="7tm_classA_rhodopsin-like"/>
    <property type="match status" value="1"/>
</dbReference>
<dbReference type="OrthoDB" id="6037168at2759"/>
<dbReference type="Proteomes" id="UP000594262">
    <property type="component" value="Unplaced"/>
</dbReference>
<proteinExistence type="predicted"/>
<keyword evidence="13" id="KW-1185">Reference proteome</keyword>
<evidence type="ECO:0000256" key="5">
    <source>
        <dbReference type="ARBA" id="ARBA00023040"/>
    </source>
</evidence>
<keyword evidence="4 10" id="KW-1133">Transmembrane helix</keyword>
<dbReference type="InterPro" id="IPR017452">
    <property type="entry name" value="GPCR_Rhodpsn_7TM"/>
</dbReference>
<evidence type="ECO:0000313" key="13">
    <source>
        <dbReference type="Proteomes" id="UP000594262"/>
    </source>
</evidence>
<evidence type="ECO:0000256" key="6">
    <source>
        <dbReference type="ARBA" id="ARBA00023136"/>
    </source>
</evidence>
<feature type="transmembrane region" description="Helical" evidence="10">
    <location>
        <begin position="115"/>
        <end position="138"/>
    </location>
</feature>
<keyword evidence="2" id="KW-1003">Cell membrane</keyword>
<evidence type="ECO:0000256" key="9">
    <source>
        <dbReference type="ARBA" id="ARBA00023224"/>
    </source>
</evidence>
<evidence type="ECO:0000256" key="7">
    <source>
        <dbReference type="ARBA" id="ARBA00023170"/>
    </source>
</evidence>
<keyword evidence="7" id="KW-0675">Receptor</keyword>
<reference evidence="12" key="1">
    <citation type="submission" date="2021-01" db="UniProtKB">
        <authorList>
            <consortium name="EnsemblMetazoa"/>
        </authorList>
    </citation>
    <scope>IDENTIFICATION</scope>
</reference>
<evidence type="ECO:0000256" key="10">
    <source>
        <dbReference type="SAM" id="Phobius"/>
    </source>
</evidence>
<organism evidence="12 13">
    <name type="scientific">Clytia hemisphaerica</name>
    <dbReference type="NCBI Taxonomy" id="252671"/>
    <lineage>
        <taxon>Eukaryota</taxon>
        <taxon>Metazoa</taxon>
        <taxon>Cnidaria</taxon>
        <taxon>Hydrozoa</taxon>
        <taxon>Hydroidolina</taxon>
        <taxon>Leptothecata</taxon>
        <taxon>Obeliida</taxon>
        <taxon>Clytiidae</taxon>
        <taxon>Clytia</taxon>
    </lineage>
</organism>
<dbReference type="PANTHER" id="PTHR24246:SF27">
    <property type="entry name" value="ADENOSINE RECEPTOR, ISOFORM A"/>
    <property type="match status" value="1"/>
</dbReference>
<evidence type="ECO:0000256" key="8">
    <source>
        <dbReference type="ARBA" id="ARBA00023180"/>
    </source>
</evidence>
<feature type="transmembrane region" description="Helical" evidence="10">
    <location>
        <begin position="72"/>
        <end position="94"/>
    </location>
</feature>
<evidence type="ECO:0000313" key="12">
    <source>
        <dbReference type="EnsemblMetazoa" id="CLYHEMP006896.1"/>
    </source>
</evidence>
<keyword evidence="3 10" id="KW-0812">Transmembrane</keyword>
<dbReference type="SUPFAM" id="SSF81321">
    <property type="entry name" value="Family A G protein-coupled receptor-like"/>
    <property type="match status" value="1"/>
</dbReference>
<feature type="transmembrane region" description="Helical" evidence="10">
    <location>
        <begin position="40"/>
        <end position="60"/>
    </location>
</feature>
<evidence type="ECO:0000256" key="4">
    <source>
        <dbReference type="ARBA" id="ARBA00022989"/>
    </source>
</evidence>
<evidence type="ECO:0000256" key="1">
    <source>
        <dbReference type="ARBA" id="ARBA00004651"/>
    </source>
</evidence>
<evidence type="ECO:0000256" key="3">
    <source>
        <dbReference type="ARBA" id="ARBA00022692"/>
    </source>
</evidence>
<feature type="transmembrane region" description="Helical" evidence="10">
    <location>
        <begin position="150"/>
        <end position="170"/>
    </location>
</feature>
<sequence>MAIMLEVQCVLFSIPMLLHLTAILVIVLTQNGMRENQRYFFINLSASEALICFIGIIKRICKIYALKTAGTYVRFVQAGVATFAYYFIMMYLTLDRFCEVFLNIKYPTYFPPSRTLIVIGIIWSVSVIFAATLCGLNTYNPDNPQQILTYFYFVFGVLCIVVSLITYSYILRKIYVNKTLEANQVSSISSSHQEQVKQWKKLIQSMYLPVLLLISFFIFVIIPEITYFIYDLHQLEMSDALSTVLTTSYFIAYTSDVFIYVLGSKHIRKTLLRKLKVRNNKIGDTSTTTPSYITP</sequence>
<feature type="domain" description="G-protein coupled receptors family 1 profile" evidence="11">
    <location>
        <begin position="18"/>
        <end position="260"/>
    </location>
</feature>
<feature type="transmembrane region" description="Helical" evidence="10">
    <location>
        <begin position="207"/>
        <end position="230"/>
    </location>
</feature>
<dbReference type="Pfam" id="PF00001">
    <property type="entry name" value="7tm_1"/>
    <property type="match status" value="1"/>
</dbReference>
<dbReference type="PANTHER" id="PTHR24246">
    <property type="entry name" value="OLFACTORY RECEPTOR AND ADENOSINE RECEPTOR"/>
    <property type="match status" value="1"/>
</dbReference>
<comment type="subcellular location">
    <subcellularLocation>
        <location evidence="1">Cell membrane</location>
        <topology evidence="1">Multi-pass membrane protein</topology>
    </subcellularLocation>
</comment>
<evidence type="ECO:0000256" key="2">
    <source>
        <dbReference type="ARBA" id="ARBA00022475"/>
    </source>
</evidence>
<dbReference type="GO" id="GO:0004930">
    <property type="term" value="F:G protein-coupled receptor activity"/>
    <property type="evidence" value="ECO:0007669"/>
    <property type="project" value="UniProtKB-KW"/>
</dbReference>